<reference evidence="1 2" key="1">
    <citation type="submission" date="2018-01" db="EMBL/GenBank/DDBJ databases">
        <title>Deinococcus koreensis sp. nov., a radiation-resistant bacterium isolated from river water.</title>
        <authorList>
            <person name="Choi A."/>
        </authorList>
    </citation>
    <scope>NUCLEOTIDE SEQUENCE [LARGE SCALE GENOMIC DNA]</scope>
    <source>
        <strain evidence="1 2">SJW1-2</strain>
    </source>
</reference>
<organism evidence="1 2">
    <name type="scientific">Deinococcus koreensis</name>
    <dbReference type="NCBI Taxonomy" id="2054903"/>
    <lineage>
        <taxon>Bacteria</taxon>
        <taxon>Thermotogati</taxon>
        <taxon>Deinococcota</taxon>
        <taxon>Deinococci</taxon>
        <taxon>Deinococcales</taxon>
        <taxon>Deinococcaceae</taxon>
        <taxon>Deinococcus</taxon>
    </lineage>
</organism>
<evidence type="ECO:0000313" key="2">
    <source>
        <dbReference type="Proteomes" id="UP000236379"/>
    </source>
</evidence>
<dbReference type="Proteomes" id="UP000236379">
    <property type="component" value="Unassembled WGS sequence"/>
</dbReference>
<proteinExistence type="predicted"/>
<accession>A0A2K3V0C3</accession>
<dbReference type="AlphaFoldDB" id="A0A2K3V0C3"/>
<dbReference type="OrthoDB" id="65593at2"/>
<sequence>MRVPITTLRRTPAERADVRLSWARPDLNFFAAGACHILAFAFLERWPLSSFRPRLLRPAPGQGGSHVYVSDGQTAFDAQGYLPEAELLAAHRAAFLALSPGWTAEVLDVDVPLAELCAAHQLRAPWDFPPGVWARAHAYLAAFPKPPGR</sequence>
<dbReference type="EMBL" id="PPPD01000001">
    <property type="protein sequence ID" value="PNY82225.1"/>
    <property type="molecule type" value="Genomic_DNA"/>
</dbReference>
<name>A0A2K3V0C3_9DEIO</name>
<dbReference type="RefSeq" id="WP_103312659.1">
    <property type="nucleotide sequence ID" value="NZ_PPPD01000001.1"/>
</dbReference>
<comment type="caution">
    <text evidence="1">The sequence shown here is derived from an EMBL/GenBank/DDBJ whole genome shotgun (WGS) entry which is preliminary data.</text>
</comment>
<keyword evidence="2" id="KW-1185">Reference proteome</keyword>
<evidence type="ECO:0000313" key="1">
    <source>
        <dbReference type="EMBL" id="PNY82225.1"/>
    </source>
</evidence>
<protein>
    <submittedName>
        <fullName evidence="1">Uncharacterized protein</fullName>
    </submittedName>
</protein>
<gene>
    <name evidence="1" type="ORF">CVO96_13380</name>
</gene>